<evidence type="ECO:0000259" key="2">
    <source>
        <dbReference type="Pfam" id="PF07833"/>
    </source>
</evidence>
<gene>
    <name evidence="3" type="ORF">DET56_11550</name>
</gene>
<dbReference type="Proteomes" id="UP000247078">
    <property type="component" value="Unassembled WGS sequence"/>
</dbReference>
<accession>A0A855XM20</accession>
<reference evidence="3 4" key="1">
    <citation type="submission" date="2018-05" db="EMBL/GenBank/DDBJ databases">
        <title>Freshwater and sediment microbial communities from various areas in North America, analyzing microbe dynamics in response to fracking.</title>
        <authorList>
            <person name="Lamendella R."/>
        </authorList>
    </citation>
    <scope>NUCLEOTIDE SEQUENCE [LARGE SCALE GENOMIC DNA]</scope>
    <source>
        <strain evidence="3 4">DB-3</strain>
    </source>
</reference>
<dbReference type="Gene3D" id="3.30.457.10">
    <property type="entry name" value="Copper amine oxidase-like, N-terminal domain"/>
    <property type="match status" value="1"/>
</dbReference>
<feature type="chain" id="PRO_5032404103" evidence="1">
    <location>
        <begin position="24"/>
        <end position="184"/>
    </location>
</feature>
<evidence type="ECO:0000256" key="1">
    <source>
        <dbReference type="SAM" id="SignalP"/>
    </source>
</evidence>
<feature type="signal peptide" evidence="1">
    <location>
        <begin position="1"/>
        <end position="23"/>
    </location>
</feature>
<evidence type="ECO:0000313" key="3">
    <source>
        <dbReference type="EMBL" id="PWW34338.1"/>
    </source>
</evidence>
<organism evidence="3 4">
    <name type="scientific">Paenibacillus pabuli</name>
    <dbReference type="NCBI Taxonomy" id="1472"/>
    <lineage>
        <taxon>Bacteria</taxon>
        <taxon>Bacillati</taxon>
        <taxon>Bacillota</taxon>
        <taxon>Bacilli</taxon>
        <taxon>Bacillales</taxon>
        <taxon>Paenibacillaceae</taxon>
        <taxon>Paenibacillus</taxon>
    </lineage>
</organism>
<dbReference type="RefSeq" id="WP_110001834.1">
    <property type="nucleotide sequence ID" value="NZ_QGTZ01000015.1"/>
</dbReference>
<name>A0A855XM20_9BACL</name>
<evidence type="ECO:0000313" key="4">
    <source>
        <dbReference type="Proteomes" id="UP000247078"/>
    </source>
</evidence>
<proteinExistence type="predicted"/>
<dbReference type="AlphaFoldDB" id="A0A855XM20"/>
<sequence>MKRAISLLLILTFVVSAASIASAKDQSARELTFDERAANMYSPLLKKSILNVTHDNKLTTTTYQSIYIPVKDIFKSTAAIIKWDGKKKITTIKNQGQELILNFSGNTVLAEQNQVVIPQEWVQLKNGVSTINAFVLTYIFEYYADESDHERVEWEERLEFLDIKQTTGIAGVDRNMHVFVEFND</sequence>
<dbReference type="InterPro" id="IPR036582">
    <property type="entry name" value="Mao_N_sf"/>
</dbReference>
<feature type="domain" description="Copper amine oxidase-like N-terminal" evidence="2">
    <location>
        <begin position="64"/>
        <end position="150"/>
    </location>
</feature>
<dbReference type="Pfam" id="PF07833">
    <property type="entry name" value="Cu_amine_oxidN1"/>
    <property type="match status" value="1"/>
</dbReference>
<keyword evidence="1" id="KW-0732">Signal</keyword>
<dbReference type="SUPFAM" id="SSF55383">
    <property type="entry name" value="Copper amine oxidase, domain N"/>
    <property type="match status" value="1"/>
</dbReference>
<comment type="caution">
    <text evidence="3">The sequence shown here is derived from an EMBL/GenBank/DDBJ whole genome shotgun (WGS) entry which is preliminary data.</text>
</comment>
<protein>
    <submittedName>
        <fullName evidence="3">Copper amine oxidase-like protein</fullName>
    </submittedName>
</protein>
<dbReference type="EMBL" id="QGTZ01000015">
    <property type="protein sequence ID" value="PWW34338.1"/>
    <property type="molecule type" value="Genomic_DNA"/>
</dbReference>
<dbReference type="InterPro" id="IPR012854">
    <property type="entry name" value="Cu_amine_oxidase-like_N"/>
</dbReference>